<organism evidence="3 4">
    <name type="scientific">Kineosporia succinea</name>
    <dbReference type="NCBI Taxonomy" id="84632"/>
    <lineage>
        <taxon>Bacteria</taxon>
        <taxon>Bacillati</taxon>
        <taxon>Actinomycetota</taxon>
        <taxon>Actinomycetes</taxon>
        <taxon>Kineosporiales</taxon>
        <taxon>Kineosporiaceae</taxon>
        <taxon>Kineosporia</taxon>
    </lineage>
</organism>
<comment type="caution">
    <text evidence="3">The sequence shown here is derived from an EMBL/GenBank/DDBJ whole genome shotgun (WGS) entry which is preliminary data.</text>
</comment>
<accession>A0ABT9PCH0</accession>
<keyword evidence="2" id="KW-1133">Transmembrane helix</keyword>
<feature type="transmembrane region" description="Helical" evidence="2">
    <location>
        <begin position="92"/>
        <end position="119"/>
    </location>
</feature>
<evidence type="ECO:0000256" key="2">
    <source>
        <dbReference type="SAM" id="Phobius"/>
    </source>
</evidence>
<dbReference type="Proteomes" id="UP001235712">
    <property type="component" value="Unassembled WGS sequence"/>
</dbReference>
<feature type="region of interest" description="Disordered" evidence="1">
    <location>
        <begin position="1"/>
        <end position="39"/>
    </location>
</feature>
<dbReference type="EMBL" id="JAUSQZ010000001">
    <property type="protein sequence ID" value="MDP9830404.1"/>
    <property type="molecule type" value="Genomic_DNA"/>
</dbReference>
<sequence>MIARPPRRRPLNPPPNWPVPPHGWQPPRGWQPDPSWPDPPPGWKLWGRAPLVTAGDAVTVAAVVLTTWLAWSGWMRLGLDPSSNTVYPTGRVVGLVLTLAAVGLPLAWLNYTLSLVLGMPVTLATMAATDWSKNDDTGLYAVGVLMLLVGSFLVAAVVGSAVSALGRRHRAVRPV</sequence>
<keyword evidence="2" id="KW-0812">Transmembrane</keyword>
<evidence type="ECO:0008006" key="5">
    <source>
        <dbReference type="Google" id="ProtNLM"/>
    </source>
</evidence>
<keyword evidence="4" id="KW-1185">Reference proteome</keyword>
<reference evidence="3 4" key="1">
    <citation type="submission" date="2023-07" db="EMBL/GenBank/DDBJ databases">
        <title>Sequencing the genomes of 1000 actinobacteria strains.</title>
        <authorList>
            <person name="Klenk H.-P."/>
        </authorList>
    </citation>
    <scope>NUCLEOTIDE SEQUENCE [LARGE SCALE GENOMIC DNA]</scope>
    <source>
        <strain evidence="3 4">DSM 44388</strain>
    </source>
</reference>
<evidence type="ECO:0000313" key="4">
    <source>
        <dbReference type="Proteomes" id="UP001235712"/>
    </source>
</evidence>
<gene>
    <name evidence="3" type="ORF">J2S57_006153</name>
</gene>
<proteinExistence type="predicted"/>
<keyword evidence="2" id="KW-0472">Membrane</keyword>
<evidence type="ECO:0000256" key="1">
    <source>
        <dbReference type="SAM" id="MobiDB-lite"/>
    </source>
</evidence>
<name>A0ABT9PCH0_9ACTN</name>
<feature type="compositionally biased region" description="Pro residues" evidence="1">
    <location>
        <begin position="11"/>
        <end position="24"/>
    </location>
</feature>
<feature type="compositionally biased region" description="Basic residues" evidence="1">
    <location>
        <begin position="1"/>
        <end position="10"/>
    </location>
</feature>
<evidence type="ECO:0000313" key="3">
    <source>
        <dbReference type="EMBL" id="MDP9830404.1"/>
    </source>
</evidence>
<feature type="transmembrane region" description="Helical" evidence="2">
    <location>
        <begin position="49"/>
        <end position="71"/>
    </location>
</feature>
<feature type="transmembrane region" description="Helical" evidence="2">
    <location>
        <begin position="139"/>
        <end position="165"/>
    </location>
</feature>
<dbReference type="RefSeq" id="WP_307249476.1">
    <property type="nucleotide sequence ID" value="NZ_JAUSQZ010000001.1"/>
</dbReference>
<protein>
    <recommendedName>
        <fullName evidence="5">SPW repeat-containing protein</fullName>
    </recommendedName>
</protein>